<dbReference type="GO" id="GO:0005886">
    <property type="term" value="C:plasma membrane"/>
    <property type="evidence" value="ECO:0007669"/>
    <property type="project" value="TreeGrafter"/>
</dbReference>
<gene>
    <name evidence="8" type="ORF">FB461_0260</name>
</gene>
<keyword evidence="5 6" id="KW-0472">Membrane</keyword>
<dbReference type="NCBIfam" id="TIGR03144">
    <property type="entry name" value="cytochr_II_ccsB"/>
    <property type="match status" value="1"/>
</dbReference>
<evidence type="ECO:0000313" key="8">
    <source>
        <dbReference type="EMBL" id="TQL63784.1"/>
    </source>
</evidence>
<evidence type="ECO:0000256" key="3">
    <source>
        <dbReference type="ARBA" id="ARBA00022748"/>
    </source>
</evidence>
<comment type="caution">
    <text evidence="8">The sequence shown here is derived from an EMBL/GenBank/DDBJ whole genome shotgun (WGS) entry which is preliminary data.</text>
</comment>
<dbReference type="InterPro" id="IPR002541">
    <property type="entry name" value="Cyt_c_assembly"/>
</dbReference>
<feature type="transmembrane region" description="Helical" evidence="6">
    <location>
        <begin position="149"/>
        <end position="174"/>
    </location>
</feature>
<dbReference type="InterPro" id="IPR017562">
    <property type="entry name" value="Cyt_c_biogenesis_CcsA"/>
</dbReference>
<feature type="transmembrane region" description="Helical" evidence="6">
    <location>
        <begin position="57"/>
        <end position="80"/>
    </location>
</feature>
<reference evidence="8 9" key="1">
    <citation type="submission" date="2019-06" db="EMBL/GenBank/DDBJ databases">
        <title>Sequencing the genomes of 1000 actinobacteria strains.</title>
        <authorList>
            <person name="Klenk H.-P."/>
        </authorList>
    </citation>
    <scope>NUCLEOTIDE SEQUENCE [LARGE SCALE GENOMIC DNA]</scope>
    <source>
        <strain evidence="8 9">DSM 4813</strain>
    </source>
</reference>
<dbReference type="PANTHER" id="PTHR30071:SF1">
    <property type="entry name" value="CYTOCHROME B_B6 PROTEIN-RELATED"/>
    <property type="match status" value="1"/>
</dbReference>
<keyword evidence="2 6" id="KW-0812">Transmembrane</keyword>
<proteinExistence type="predicted"/>
<accession>A0A542ZTV0</accession>
<dbReference type="Pfam" id="PF01578">
    <property type="entry name" value="Cytochrom_C_asm"/>
    <property type="match status" value="1"/>
</dbReference>
<evidence type="ECO:0000256" key="2">
    <source>
        <dbReference type="ARBA" id="ARBA00022692"/>
    </source>
</evidence>
<dbReference type="GO" id="GO:0020037">
    <property type="term" value="F:heme binding"/>
    <property type="evidence" value="ECO:0007669"/>
    <property type="project" value="InterPro"/>
</dbReference>
<dbReference type="EMBL" id="VFOS01000001">
    <property type="protein sequence ID" value="TQL63784.1"/>
    <property type="molecule type" value="Genomic_DNA"/>
</dbReference>
<evidence type="ECO:0000256" key="1">
    <source>
        <dbReference type="ARBA" id="ARBA00004141"/>
    </source>
</evidence>
<dbReference type="InterPro" id="IPR045062">
    <property type="entry name" value="Cyt_c_biogenesis_CcsA/CcmC"/>
</dbReference>
<evidence type="ECO:0000256" key="4">
    <source>
        <dbReference type="ARBA" id="ARBA00022989"/>
    </source>
</evidence>
<comment type="subcellular location">
    <subcellularLocation>
        <location evidence="1">Membrane</location>
        <topology evidence="1">Multi-pass membrane protein</topology>
    </subcellularLocation>
</comment>
<keyword evidence="9" id="KW-1185">Reference proteome</keyword>
<evidence type="ECO:0000256" key="6">
    <source>
        <dbReference type="SAM" id="Phobius"/>
    </source>
</evidence>
<dbReference type="RefSeq" id="WP_246045948.1">
    <property type="nucleotide sequence ID" value="NZ_BAAASV010000002.1"/>
</dbReference>
<dbReference type="PANTHER" id="PTHR30071">
    <property type="entry name" value="HEME EXPORTER PROTEIN C"/>
    <property type="match status" value="1"/>
</dbReference>
<feature type="transmembrane region" description="Helical" evidence="6">
    <location>
        <begin position="117"/>
        <end position="137"/>
    </location>
</feature>
<keyword evidence="3" id="KW-0201">Cytochrome c-type biogenesis</keyword>
<evidence type="ECO:0000313" key="9">
    <source>
        <dbReference type="Proteomes" id="UP000315389"/>
    </source>
</evidence>
<feature type="transmembrane region" description="Helical" evidence="6">
    <location>
        <begin position="92"/>
        <end position="110"/>
    </location>
</feature>
<dbReference type="AlphaFoldDB" id="A0A542ZTV0"/>
<feature type="domain" description="Cytochrome c assembly protein" evidence="7">
    <location>
        <begin position="86"/>
        <end position="342"/>
    </location>
</feature>
<feature type="transmembrane region" description="Helical" evidence="6">
    <location>
        <begin position="319"/>
        <end position="340"/>
    </location>
</feature>
<feature type="transmembrane region" description="Helical" evidence="6">
    <location>
        <begin position="292"/>
        <end position="307"/>
    </location>
</feature>
<feature type="transmembrane region" description="Helical" evidence="6">
    <location>
        <begin position="258"/>
        <end position="277"/>
    </location>
</feature>
<protein>
    <submittedName>
        <fullName evidence="8">Cytochrome c-type biogenesis protein CcsB</fullName>
    </submittedName>
</protein>
<evidence type="ECO:0000259" key="7">
    <source>
        <dbReference type="Pfam" id="PF01578"/>
    </source>
</evidence>
<keyword evidence="4 6" id="KW-1133">Transmembrane helix</keyword>
<dbReference type="Proteomes" id="UP000315389">
    <property type="component" value="Unassembled WGS sequence"/>
</dbReference>
<name>A0A542ZTV0_RARFA</name>
<organism evidence="8 9">
    <name type="scientific">Rarobacter faecitabidus</name>
    <dbReference type="NCBI Taxonomy" id="13243"/>
    <lineage>
        <taxon>Bacteria</taxon>
        <taxon>Bacillati</taxon>
        <taxon>Actinomycetota</taxon>
        <taxon>Actinomycetes</taxon>
        <taxon>Micrococcales</taxon>
        <taxon>Rarobacteraceae</taxon>
        <taxon>Rarobacter</taxon>
    </lineage>
</organism>
<feature type="transmembrane region" description="Helical" evidence="6">
    <location>
        <begin position="15"/>
        <end position="36"/>
    </location>
</feature>
<dbReference type="GO" id="GO:0017004">
    <property type="term" value="P:cytochrome complex assembly"/>
    <property type="evidence" value="ECO:0007669"/>
    <property type="project" value="UniProtKB-KW"/>
</dbReference>
<sequence length="349" mass="37821">MTIAEVSDVLVWGTATAYLIAMILFTVNLVSGRGALADSTTEAQVKTSDRRRAKSLGMARSVVQLGVLLQLAAIITRGIAAGRAPWANMYEFTLVGSFVAIVAFLIVAYWKGVWFIGAPVTGIATAFLGVGLTQWHVVADGVQPALQSYWLILHVGIAVSGAGIFTVGMVLTVLQLLRDSYDRAFEAASAGQAPREAEVIAAGSAAAGSTWDDKPSRLVTVQIEDEAPAVPANAGILRWRWLSALPSPSTLEVTSFRVNSIAFVLWTFVLITGAVWAEDAWGRYWQWDPKEVWSFVVWVVYAAYLHARATNRWTGRRAAYLVIAGYACLIFNFTGVNLLFNGKHSYSGL</sequence>
<evidence type="ECO:0000256" key="5">
    <source>
        <dbReference type="ARBA" id="ARBA00023136"/>
    </source>
</evidence>